<sequence>MTTQAAIRSQHSATHRYVPTTSTPISPEKVAAVLAAEWDLFTKSTHGSAAESKRAFNSLPLGVTSSFQHWDPYPISIVSAKGAYMTDVDGRQLLDLSMGFGAMLAGHLNPIVVEEVQSALTQGMLFVTPSPTSTDAAERICKRFGIDQVRFTNSGTESTMYAVRVARSATGRMGILKVEGGYHGSYDPFVVSAKPPLNKAGKAGKPTPYIEPNLVPGDIYVVPFNNIPALEKMFRKNAKKIACFIVEPVLENLAIILPDSGYLERVRELCDQYDVVLIFDEVKTGLTAGAHGASARLGVKPDLITLAKSIGGGLPLAAFGGKKKYMDFVTNGKMAHFGTFNGNPLAMAGVRAIDRICSDEVLEIAEDFNLQALTRIGEIIDEYQLPAHTVGFGIKGCVTWSTTPVRNYRDYKATDFGVAEAHWLFALNRGIITPPGLDEQWLISVSHGQTEIDMLVEDFREFAKAIRA</sequence>
<dbReference type="CDD" id="cd00610">
    <property type="entry name" value="OAT_like"/>
    <property type="match status" value="1"/>
</dbReference>
<dbReference type="GeneID" id="300657830"/>
<dbReference type="Pfam" id="PF00202">
    <property type="entry name" value="Aminotran_3"/>
    <property type="match status" value="1"/>
</dbReference>
<accession>A0AAC9YVY9</accession>
<organism evidence="5 6">
    <name type="scientific">Candidatus Planktophila dulcis</name>
    <dbReference type="NCBI Taxonomy" id="1884914"/>
    <lineage>
        <taxon>Bacteria</taxon>
        <taxon>Bacillati</taxon>
        <taxon>Actinomycetota</taxon>
        <taxon>Actinomycetes</taxon>
        <taxon>Candidatus Nanopelagicales</taxon>
        <taxon>Candidatus Nanopelagicaceae</taxon>
        <taxon>Candidatus Planktophila</taxon>
    </lineage>
</organism>
<dbReference type="GO" id="GO:0008483">
    <property type="term" value="F:transaminase activity"/>
    <property type="evidence" value="ECO:0007669"/>
    <property type="project" value="InterPro"/>
</dbReference>
<reference evidence="5 6" key="1">
    <citation type="submission" date="2016-07" db="EMBL/GenBank/DDBJ databases">
        <title>High microdiversification within the ubiquitous acI lineage of Actinobacteria.</title>
        <authorList>
            <person name="Neuenschwander S.M."/>
            <person name="Salcher M."/>
            <person name="Ghai R."/>
            <person name="Pernthaler J."/>
        </authorList>
    </citation>
    <scope>NUCLEOTIDE SEQUENCE [LARGE SCALE GENOMIC DNA]</scope>
    <source>
        <strain evidence="5">MMS-21-155</strain>
    </source>
</reference>
<dbReference type="InterPro" id="IPR015422">
    <property type="entry name" value="PyrdxlP-dep_Trfase_small"/>
</dbReference>
<dbReference type="Gene3D" id="3.40.640.10">
    <property type="entry name" value="Type I PLP-dependent aspartate aminotransferase-like (Major domain)"/>
    <property type="match status" value="1"/>
</dbReference>
<evidence type="ECO:0000256" key="3">
    <source>
        <dbReference type="RuleBase" id="RU003560"/>
    </source>
</evidence>
<proteinExistence type="inferred from homology"/>
<dbReference type="PANTHER" id="PTHR43713">
    <property type="entry name" value="GLUTAMATE-1-SEMIALDEHYDE 2,1-AMINOMUTASE"/>
    <property type="match status" value="1"/>
</dbReference>
<dbReference type="SUPFAM" id="SSF53383">
    <property type="entry name" value="PLP-dependent transferases"/>
    <property type="match status" value="1"/>
</dbReference>
<keyword evidence="2 3" id="KW-0663">Pyridoxal phosphate</keyword>
<evidence type="ECO:0000256" key="4">
    <source>
        <dbReference type="SAM" id="MobiDB-lite"/>
    </source>
</evidence>
<dbReference type="InterPro" id="IPR049704">
    <property type="entry name" value="Aminotrans_3_PPA_site"/>
</dbReference>
<evidence type="ECO:0000256" key="2">
    <source>
        <dbReference type="ARBA" id="ARBA00022898"/>
    </source>
</evidence>
<gene>
    <name evidence="5" type="ORF">A1s21155_06570</name>
</gene>
<dbReference type="InterPro" id="IPR015421">
    <property type="entry name" value="PyrdxlP-dep_Trfase_major"/>
</dbReference>
<evidence type="ECO:0000313" key="6">
    <source>
        <dbReference type="Proteomes" id="UP000217216"/>
    </source>
</evidence>
<dbReference type="Proteomes" id="UP000217216">
    <property type="component" value="Chromosome"/>
</dbReference>
<dbReference type="PROSITE" id="PS00600">
    <property type="entry name" value="AA_TRANSFER_CLASS_3"/>
    <property type="match status" value="1"/>
</dbReference>
<dbReference type="KEGG" id="plak:A1s21155_06570"/>
<protein>
    <submittedName>
        <fullName evidence="5">Glutamate-1-semialdehyde 2,1-aminomutase</fullName>
    </submittedName>
</protein>
<evidence type="ECO:0000256" key="1">
    <source>
        <dbReference type="ARBA" id="ARBA00001933"/>
    </source>
</evidence>
<comment type="cofactor">
    <cofactor evidence="1">
        <name>pyridoxal 5'-phosphate</name>
        <dbReference type="ChEBI" id="CHEBI:597326"/>
    </cofactor>
</comment>
<dbReference type="GO" id="GO:0030170">
    <property type="term" value="F:pyridoxal phosphate binding"/>
    <property type="evidence" value="ECO:0007669"/>
    <property type="project" value="InterPro"/>
</dbReference>
<comment type="similarity">
    <text evidence="3">Belongs to the class-III pyridoxal-phosphate-dependent aminotransferase family.</text>
</comment>
<dbReference type="InterPro" id="IPR015424">
    <property type="entry name" value="PyrdxlP-dep_Trfase"/>
</dbReference>
<keyword evidence="6" id="KW-1185">Reference proteome</keyword>
<dbReference type="Gene3D" id="3.90.1150.10">
    <property type="entry name" value="Aspartate Aminotransferase, domain 1"/>
    <property type="match status" value="1"/>
</dbReference>
<name>A0AAC9YVY9_9ACTN</name>
<dbReference type="InterPro" id="IPR005814">
    <property type="entry name" value="Aminotrans_3"/>
</dbReference>
<feature type="compositionally biased region" description="Polar residues" evidence="4">
    <location>
        <begin position="1"/>
        <end position="12"/>
    </location>
</feature>
<dbReference type="EMBL" id="CP016770">
    <property type="protein sequence ID" value="ASY12583.1"/>
    <property type="molecule type" value="Genomic_DNA"/>
</dbReference>
<feature type="region of interest" description="Disordered" evidence="4">
    <location>
        <begin position="1"/>
        <end position="21"/>
    </location>
</feature>
<evidence type="ECO:0000313" key="5">
    <source>
        <dbReference type="EMBL" id="ASY12583.1"/>
    </source>
</evidence>
<dbReference type="PANTHER" id="PTHR43713:SF3">
    <property type="entry name" value="GLUTAMATE-1-SEMIALDEHYDE 2,1-AMINOMUTASE 1, CHLOROPLASTIC-RELATED"/>
    <property type="match status" value="1"/>
</dbReference>
<dbReference type="RefSeq" id="WP_095676724.1">
    <property type="nucleotide sequence ID" value="NZ_CP016770.1"/>
</dbReference>
<dbReference type="AlphaFoldDB" id="A0AAC9YVY9"/>